<dbReference type="Proteomes" id="UP000030764">
    <property type="component" value="Unassembled WGS sequence"/>
</dbReference>
<comment type="catalytic activity">
    <reaction evidence="5">
        <text>glucuronate acceptor + UDP-alpha-D-glucuronate = acceptor beta-D-glucuronoside + UDP + H(+)</text>
        <dbReference type="Rhea" id="RHEA:21032"/>
        <dbReference type="ChEBI" id="CHEBI:15378"/>
        <dbReference type="ChEBI" id="CHEBI:58052"/>
        <dbReference type="ChEBI" id="CHEBI:58223"/>
        <dbReference type="ChEBI" id="CHEBI:132367"/>
        <dbReference type="ChEBI" id="CHEBI:132368"/>
        <dbReference type="EC" id="2.4.1.17"/>
    </reaction>
</comment>
<reference evidence="7 8" key="1">
    <citation type="journal article" date="2014" name="Nat. Genet.">
        <title>Genome and transcriptome of the porcine whipworm Trichuris suis.</title>
        <authorList>
            <person name="Jex A.R."/>
            <person name="Nejsum P."/>
            <person name="Schwarz E.M."/>
            <person name="Hu L."/>
            <person name="Young N.D."/>
            <person name="Hall R.S."/>
            <person name="Korhonen P.K."/>
            <person name="Liao S."/>
            <person name="Thamsborg S."/>
            <person name="Xia J."/>
            <person name="Xu P."/>
            <person name="Wang S."/>
            <person name="Scheerlinck J.P."/>
            <person name="Hofmann A."/>
            <person name="Sternberg P.W."/>
            <person name="Wang J."/>
            <person name="Gasser R.B."/>
        </authorList>
    </citation>
    <scope>NUCLEOTIDE SEQUENCE [LARGE SCALE GENOMIC DNA]</scope>
    <source>
        <strain evidence="7">DCEP-RM93M</strain>
    </source>
</reference>
<dbReference type="SUPFAM" id="SSF53756">
    <property type="entry name" value="UDP-Glycosyltransferase/glycogen phosphorylase"/>
    <property type="match status" value="1"/>
</dbReference>
<evidence type="ECO:0000313" key="7">
    <source>
        <dbReference type="EMBL" id="KFD54229.1"/>
    </source>
</evidence>
<dbReference type="AlphaFoldDB" id="A0A085MAI3"/>
<keyword evidence="4" id="KW-0808">Transferase</keyword>
<dbReference type="InterPro" id="IPR002213">
    <property type="entry name" value="UDP_glucos_trans"/>
</dbReference>
<dbReference type="EMBL" id="KL363210">
    <property type="protein sequence ID" value="KFD54229.1"/>
    <property type="molecule type" value="Genomic_DNA"/>
</dbReference>
<evidence type="ECO:0000313" key="8">
    <source>
        <dbReference type="Proteomes" id="UP000030764"/>
    </source>
</evidence>
<feature type="transmembrane region" description="Helical" evidence="6">
    <location>
        <begin position="495"/>
        <end position="515"/>
    </location>
</feature>
<dbReference type="FunFam" id="3.40.50.2000:FF:000021">
    <property type="entry name" value="UDP-glucuronosyltransferase"/>
    <property type="match status" value="1"/>
</dbReference>
<evidence type="ECO:0000256" key="4">
    <source>
        <dbReference type="ARBA" id="ARBA00022679"/>
    </source>
</evidence>
<dbReference type="EC" id="2.4.1.17" evidence="2"/>
<evidence type="ECO:0000256" key="1">
    <source>
        <dbReference type="ARBA" id="ARBA00009995"/>
    </source>
</evidence>
<dbReference type="Gene3D" id="3.40.50.2000">
    <property type="entry name" value="Glycogen Phosphorylase B"/>
    <property type="match status" value="1"/>
</dbReference>
<dbReference type="GO" id="GO:0015020">
    <property type="term" value="F:glucuronosyltransferase activity"/>
    <property type="evidence" value="ECO:0007669"/>
    <property type="project" value="UniProtKB-EC"/>
</dbReference>
<evidence type="ECO:0000256" key="5">
    <source>
        <dbReference type="ARBA" id="ARBA00047475"/>
    </source>
</evidence>
<keyword evidence="6" id="KW-0472">Membrane</keyword>
<dbReference type="InterPro" id="IPR050271">
    <property type="entry name" value="UDP-glycosyltransferase"/>
</dbReference>
<evidence type="ECO:0000256" key="3">
    <source>
        <dbReference type="ARBA" id="ARBA00022676"/>
    </source>
</evidence>
<proteinExistence type="inferred from homology"/>
<sequence>MLSVVWRGVIPTLLGVLLTPIVSSLRIAIFVPDVPEEARNGLNQLAQQLAYRNHYVLTFRALLLPEVRYLVMHKLNMVEEIKLEVGLPQSLQESLRNLGGRSVWTLPYGSTEPVRPLIEANVEACRVILNSDLTDHLRHVSLDLAVVYSGNPCYLGIVQNLSLPFVYFDTDGLQDDTLLASGTPMDPMWLPPSTRRSYPFRLSLAERIQTFADFCRSALSNWNPILRLLRNRDASELDDRIMALFKNDSAMALYFVNSDYLIEPVEQRLSPKVVYVGGYHQELARPLFEPYNDTVASAKNGIIIVSFGNVVNCSAMPPAVVRIFLEVFRRLPDNRIFWRVREARFEEIEANEIPPNVNISRYLPQVDLLGSPEARLLISHGGAQSALEAMTAGVPLLGIPLLLPNYNTLRKLEARGMALILEKENLSVQSLLEAIRRLLDDKKYAKVAWQLSRMINERPFDSLDKAINWLELIGRYKKSAFPKEVESTSLKECGLFSSALLSLFTLLISVVYFNWSKTTANLNQETLSEETVPMPEQTARYPTRAKKAEGKVTVKG</sequence>
<dbReference type="Pfam" id="PF00201">
    <property type="entry name" value="UDPGT"/>
    <property type="match status" value="1"/>
</dbReference>
<keyword evidence="3" id="KW-0328">Glycosyltransferase</keyword>
<keyword evidence="6" id="KW-0812">Transmembrane</keyword>
<name>A0A085MAI3_9BILA</name>
<organism evidence="7 8">
    <name type="scientific">Trichuris suis</name>
    <name type="common">pig whipworm</name>
    <dbReference type="NCBI Taxonomy" id="68888"/>
    <lineage>
        <taxon>Eukaryota</taxon>
        <taxon>Metazoa</taxon>
        <taxon>Ecdysozoa</taxon>
        <taxon>Nematoda</taxon>
        <taxon>Enoplea</taxon>
        <taxon>Dorylaimia</taxon>
        <taxon>Trichinellida</taxon>
        <taxon>Trichuridae</taxon>
        <taxon>Trichuris</taxon>
    </lineage>
</organism>
<dbReference type="CDD" id="cd03784">
    <property type="entry name" value="GT1_Gtf-like"/>
    <property type="match status" value="1"/>
</dbReference>
<comment type="similarity">
    <text evidence="1">Belongs to the UDP-glycosyltransferase family.</text>
</comment>
<keyword evidence="6" id="KW-1133">Transmembrane helix</keyword>
<keyword evidence="8" id="KW-1185">Reference proteome</keyword>
<accession>A0A085MAI3</accession>
<evidence type="ECO:0000256" key="6">
    <source>
        <dbReference type="SAM" id="Phobius"/>
    </source>
</evidence>
<gene>
    <name evidence="7" type="ORF">M513_05006</name>
</gene>
<dbReference type="PANTHER" id="PTHR48043:SF18">
    <property type="entry name" value="GLUCURONOSYLTRANSFERASE"/>
    <property type="match status" value="1"/>
</dbReference>
<dbReference type="PANTHER" id="PTHR48043">
    <property type="entry name" value="EG:EG0003.4 PROTEIN-RELATED"/>
    <property type="match status" value="1"/>
</dbReference>
<evidence type="ECO:0000256" key="2">
    <source>
        <dbReference type="ARBA" id="ARBA00012544"/>
    </source>
</evidence>
<protein>
    <recommendedName>
        <fullName evidence="2">glucuronosyltransferase</fullName>
        <ecNumber evidence="2">2.4.1.17</ecNumber>
    </recommendedName>
</protein>